<feature type="transmembrane region" description="Helical" evidence="1">
    <location>
        <begin position="198"/>
        <end position="219"/>
    </location>
</feature>
<feature type="transmembrane region" description="Helical" evidence="1">
    <location>
        <begin position="142"/>
        <end position="161"/>
    </location>
</feature>
<evidence type="ECO:0000256" key="1">
    <source>
        <dbReference type="SAM" id="Phobius"/>
    </source>
</evidence>
<feature type="transmembrane region" description="Helical" evidence="1">
    <location>
        <begin position="173"/>
        <end position="192"/>
    </location>
</feature>
<dbReference type="PANTHER" id="PTHR37314:SF4">
    <property type="entry name" value="UPF0700 TRANSMEMBRANE PROTEIN YOAK"/>
    <property type="match status" value="1"/>
</dbReference>
<keyword evidence="3" id="KW-1185">Reference proteome</keyword>
<keyword evidence="1" id="KW-0472">Membrane</keyword>
<accession>A0ABP8ZGJ7</accession>
<reference evidence="3" key="1">
    <citation type="journal article" date="2019" name="Int. J. Syst. Evol. Microbiol.">
        <title>The Global Catalogue of Microorganisms (GCM) 10K type strain sequencing project: providing services to taxonomists for standard genome sequencing and annotation.</title>
        <authorList>
            <consortium name="The Broad Institute Genomics Platform"/>
            <consortium name="The Broad Institute Genome Sequencing Center for Infectious Disease"/>
            <person name="Wu L."/>
            <person name="Ma J."/>
        </authorList>
    </citation>
    <scope>NUCLEOTIDE SEQUENCE [LARGE SCALE GENOMIC DNA]</scope>
    <source>
        <strain evidence="3">JCM 19015</strain>
    </source>
</reference>
<feature type="transmembrane region" description="Helical" evidence="1">
    <location>
        <begin position="91"/>
        <end position="111"/>
    </location>
</feature>
<protein>
    <submittedName>
        <fullName evidence="2">YoaK family protein</fullName>
    </submittedName>
</protein>
<name>A0ABP8ZGJ7_9MICO</name>
<organism evidence="2 3">
    <name type="scientific">Amnibacterium soli</name>
    <dbReference type="NCBI Taxonomy" id="1282736"/>
    <lineage>
        <taxon>Bacteria</taxon>
        <taxon>Bacillati</taxon>
        <taxon>Actinomycetota</taxon>
        <taxon>Actinomycetes</taxon>
        <taxon>Micrococcales</taxon>
        <taxon>Microbacteriaceae</taxon>
        <taxon>Amnibacterium</taxon>
    </lineage>
</organism>
<dbReference type="EMBL" id="BAABLP010000009">
    <property type="protein sequence ID" value="GAA4755797.1"/>
    <property type="molecule type" value="Genomic_DNA"/>
</dbReference>
<dbReference type="Proteomes" id="UP001500121">
    <property type="component" value="Unassembled WGS sequence"/>
</dbReference>
<dbReference type="PANTHER" id="PTHR37314">
    <property type="entry name" value="SLR0142 PROTEIN"/>
    <property type="match status" value="1"/>
</dbReference>
<keyword evidence="1" id="KW-0812">Transmembrane</keyword>
<dbReference type="InterPro" id="IPR010699">
    <property type="entry name" value="DUF1275"/>
</dbReference>
<evidence type="ECO:0000313" key="3">
    <source>
        <dbReference type="Proteomes" id="UP001500121"/>
    </source>
</evidence>
<gene>
    <name evidence="2" type="ORF">GCM10025783_31350</name>
</gene>
<dbReference type="RefSeq" id="WP_345482289.1">
    <property type="nucleotide sequence ID" value="NZ_BAABLP010000009.1"/>
</dbReference>
<evidence type="ECO:0000313" key="2">
    <source>
        <dbReference type="EMBL" id="GAA4755797.1"/>
    </source>
</evidence>
<comment type="caution">
    <text evidence="2">The sequence shown here is derived from an EMBL/GenBank/DDBJ whole genome shotgun (WGS) entry which is preliminary data.</text>
</comment>
<keyword evidence="1" id="KW-1133">Transmembrane helix</keyword>
<sequence length="232" mass="23778">MLRDQARLHLALMLVLTFSTGVVDAIGYLGLDKVFTANMTGNVVILAMGLTGQEGLPIVGPIVALAGFVVGAVIAGRFLRGIPKGWHVRDTWVLAVVAALLLVALIPTAFITSTPADPALGLPVTALLAVAMGMQAGAARHIAVTDVTTVVITSTLAALAFDSRFGRRTGQTWFRRLAAVTLLALGALAGAALLLVAFWLGLALAALLLVVVAVLGALGSRSAAKGADRLAQ</sequence>
<proteinExistence type="predicted"/>
<feature type="transmembrane region" description="Helical" evidence="1">
    <location>
        <begin position="58"/>
        <end position="79"/>
    </location>
</feature>
<dbReference type="Pfam" id="PF06912">
    <property type="entry name" value="DUF1275"/>
    <property type="match status" value="1"/>
</dbReference>